<feature type="compositionally biased region" description="Polar residues" evidence="1">
    <location>
        <begin position="28"/>
        <end position="37"/>
    </location>
</feature>
<reference evidence="3" key="1">
    <citation type="submission" date="2020-11" db="EMBL/GenBank/DDBJ databases">
        <authorList>
            <person name="Whitehead M."/>
        </authorList>
    </citation>
    <scope>NUCLEOTIDE SEQUENCE</scope>
    <source>
        <strain evidence="3">EGII</strain>
    </source>
</reference>
<keyword evidence="2" id="KW-0732">Signal</keyword>
<dbReference type="AlphaFoldDB" id="A0A811URG3"/>
<evidence type="ECO:0000313" key="4">
    <source>
        <dbReference type="Proteomes" id="UP000606786"/>
    </source>
</evidence>
<keyword evidence="4" id="KW-1185">Reference proteome</keyword>
<comment type="caution">
    <text evidence="3">The sequence shown here is derived from an EMBL/GenBank/DDBJ whole genome shotgun (WGS) entry which is preliminary data.</text>
</comment>
<name>A0A811URG3_CERCA</name>
<evidence type="ECO:0000256" key="1">
    <source>
        <dbReference type="SAM" id="MobiDB-lite"/>
    </source>
</evidence>
<protein>
    <submittedName>
        <fullName evidence="3">(Mediterranean fruit fly) hypothetical protein</fullName>
    </submittedName>
</protein>
<dbReference type="EMBL" id="CAJHJT010000012">
    <property type="protein sequence ID" value="CAD6999593.1"/>
    <property type="molecule type" value="Genomic_DNA"/>
</dbReference>
<feature type="region of interest" description="Disordered" evidence="1">
    <location>
        <begin position="28"/>
        <end position="74"/>
    </location>
</feature>
<proteinExistence type="predicted"/>
<feature type="signal peptide" evidence="2">
    <location>
        <begin position="1"/>
        <end position="22"/>
    </location>
</feature>
<evidence type="ECO:0000313" key="3">
    <source>
        <dbReference type="EMBL" id="CAD6999593.1"/>
    </source>
</evidence>
<dbReference type="Proteomes" id="UP000606786">
    <property type="component" value="Unassembled WGS sequence"/>
</dbReference>
<evidence type="ECO:0000256" key="2">
    <source>
        <dbReference type="SAM" id="SignalP"/>
    </source>
</evidence>
<organism evidence="3 4">
    <name type="scientific">Ceratitis capitata</name>
    <name type="common">Mediterranean fruit fly</name>
    <name type="synonym">Tephritis capitata</name>
    <dbReference type="NCBI Taxonomy" id="7213"/>
    <lineage>
        <taxon>Eukaryota</taxon>
        <taxon>Metazoa</taxon>
        <taxon>Ecdysozoa</taxon>
        <taxon>Arthropoda</taxon>
        <taxon>Hexapoda</taxon>
        <taxon>Insecta</taxon>
        <taxon>Pterygota</taxon>
        <taxon>Neoptera</taxon>
        <taxon>Endopterygota</taxon>
        <taxon>Diptera</taxon>
        <taxon>Brachycera</taxon>
        <taxon>Muscomorpha</taxon>
        <taxon>Tephritoidea</taxon>
        <taxon>Tephritidae</taxon>
        <taxon>Ceratitis</taxon>
        <taxon>Ceratitis</taxon>
    </lineage>
</organism>
<accession>A0A811URG3</accession>
<gene>
    <name evidence="3" type="ORF">CCAP1982_LOCUS8116</name>
</gene>
<feature type="chain" id="PRO_5032639494" evidence="2">
    <location>
        <begin position="23"/>
        <end position="224"/>
    </location>
</feature>
<sequence>MWNNRRARRLKCGFWLCRLVAAVVVSRQQPPATNNSRPIRPAGQPRGTSHHNYSLDHTARQPRAARHLNGVQRDERIRGLAGATKKSEFCAKYDTKHQAPKDISQATAKRVGGANIMRYTSKPAAFADLFYPRVVDDDNCNSKRDVQEQSLLSHTAITRRAHTPRQQHGTARHMTASERAYECGLPDVSHTRLQCARTMDGVPPLLVCTQRHKSTCFFRTLSQQ</sequence>